<reference evidence="7 9" key="1">
    <citation type="submission" date="2020-06" db="EMBL/GenBank/DDBJ databases">
        <title>Description of novel acetic acid bacteria.</title>
        <authorList>
            <person name="Sombolestani A."/>
        </authorList>
    </citation>
    <scope>NUCLEOTIDE SEQUENCE [LARGE SCALE GENOMIC DNA]</scope>
    <source>
        <strain evidence="7 9">LMG 26838</strain>
    </source>
</reference>
<comment type="caution">
    <text evidence="7">The sequence shown here is derived from an EMBL/GenBank/DDBJ whole genome shotgun (WGS) entry which is preliminary data.</text>
</comment>
<dbReference type="EMBL" id="JABXXQ010000184">
    <property type="protein sequence ID" value="NVN30615.1"/>
    <property type="molecule type" value="Genomic_DNA"/>
</dbReference>
<evidence type="ECO:0000259" key="5">
    <source>
        <dbReference type="Pfam" id="PF14833"/>
    </source>
</evidence>
<dbReference type="GO" id="GO:0050661">
    <property type="term" value="F:NADP binding"/>
    <property type="evidence" value="ECO:0007669"/>
    <property type="project" value="InterPro"/>
</dbReference>
<keyword evidence="2" id="KW-0520">NAD</keyword>
<feature type="domain" description="6-phosphogluconate dehydrogenase NADP-binding" evidence="4">
    <location>
        <begin position="9"/>
        <end position="166"/>
    </location>
</feature>
<reference evidence="6 8" key="2">
    <citation type="submission" date="2020-08" db="EMBL/GenBank/DDBJ databases">
        <title>Genomic Encyclopedia of Type Strains, Phase III (KMG-III): the genomes of soil and plant-associated and newly described type strains.</title>
        <authorList>
            <person name="Whitman W."/>
        </authorList>
    </citation>
    <scope>NUCLEOTIDE SEQUENCE [LARGE SCALE GENOMIC DNA]</scope>
    <source>
        <strain evidence="6 8">CECT 8088</strain>
    </source>
</reference>
<dbReference type="InterPro" id="IPR008927">
    <property type="entry name" value="6-PGluconate_DH-like_C_sf"/>
</dbReference>
<dbReference type="InterPro" id="IPR013328">
    <property type="entry name" value="6PGD_dom2"/>
</dbReference>
<dbReference type="Pfam" id="PF14833">
    <property type="entry name" value="NAD_binding_11"/>
    <property type="match status" value="1"/>
</dbReference>
<dbReference type="AlphaFoldDB" id="A0A850NTC6"/>
<evidence type="ECO:0000256" key="1">
    <source>
        <dbReference type="ARBA" id="ARBA00023002"/>
    </source>
</evidence>
<organism evidence="7 9">
    <name type="scientific">Endobacter medicaginis</name>
    <dbReference type="NCBI Taxonomy" id="1181271"/>
    <lineage>
        <taxon>Bacteria</taxon>
        <taxon>Pseudomonadati</taxon>
        <taxon>Pseudomonadota</taxon>
        <taxon>Alphaproteobacteria</taxon>
        <taxon>Acetobacterales</taxon>
        <taxon>Acetobacteraceae</taxon>
        <taxon>Endobacter</taxon>
    </lineage>
</organism>
<evidence type="ECO:0000256" key="2">
    <source>
        <dbReference type="ARBA" id="ARBA00023027"/>
    </source>
</evidence>
<name>A0A850NTC6_9PROT</name>
<dbReference type="GO" id="GO:0051287">
    <property type="term" value="F:NAD binding"/>
    <property type="evidence" value="ECO:0007669"/>
    <property type="project" value="InterPro"/>
</dbReference>
<dbReference type="SUPFAM" id="SSF48179">
    <property type="entry name" value="6-phosphogluconate dehydrogenase C-terminal domain-like"/>
    <property type="match status" value="1"/>
</dbReference>
<accession>A0A850NTC6</accession>
<keyword evidence="8" id="KW-1185">Reference proteome</keyword>
<evidence type="ECO:0000256" key="3">
    <source>
        <dbReference type="PIRSR" id="PIRSR000103-1"/>
    </source>
</evidence>
<dbReference type="Proteomes" id="UP000557688">
    <property type="component" value="Unassembled WGS sequence"/>
</dbReference>
<dbReference type="PANTHER" id="PTHR22981">
    <property type="entry name" value="3-HYDROXYISOBUTYRATE DEHYDROGENASE-RELATED"/>
    <property type="match status" value="1"/>
</dbReference>
<dbReference type="RefSeq" id="WP_176624291.1">
    <property type="nucleotide sequence ID" value="NZ_JABXXQ010000184.1"/>
</dbReference>
<dbReference type="SUPFAM" id="SSF51735">
    <property type="entry name" value="NAD(P)-binding Rossmann-fold domains"/>
    <property type="match status" value="1"/>
</dbReference>
<dbReference type="EMBL" id="JACHXV010000004">
    <property type="protein sequence ID" value="MBB3173339.1"/>
    <property type="molecule type" value="Genomic_DNA"/>
</dbReference>
<feature type="domain" description="3-hydroxyisobutyrate dehydrogenase-like NAD-binding" evidence="5">
    <location>
        <begin position="169"/>
        <end position="283"/>
    </location>
</feature>
<dbReference type="Gene3D" id="1.10.1040.10">
    <property type="entry name" value="N-(1-d-carboxylethyl)-l-norvaline Dehydrogenase, domain 2"/>
    <property type="match status" value="1"/>
</dbReference>
<dbReference type="InterPro" id="IPR029154">
    <property type="entry name" value="HIBADH-like_NADP-bd"/>
</dbReference>
<keyword evidence="1" id="KW-0560">Oxidoreductase</keyword>
<dbReference type="Pfam" id="PF03446">
    <property type="entry name" value="NAD_binding_2"/>
    <property type="match status" value="1"/>
</dbReference>
<evidence type="ECO:0000313" key="8">
    <source>
        <dbReference type="Proteomes" id="UP000557688"/>
    </source>
</evidence>
<sequence length="298" mass="31042">MPEQPRPETIGFIGFGAMGKRMALNLRRGGYVIAAYAPSRSSENNKEGVSFLASAQDVVRAAEIVVISLPNDKVVQRTAYGEDGFLAACHPGQLLINTSTISPQTALHLAEAARAQGVAVLDAPVSGSTPEAEAGELVVLVGGEAADVARAQPIFDLIGKKTVHVGASGMGATMKLAVNGIMGQAYAGISEAIGYGLAAGLDRATLFDTLEGLAVISPHHQRKLGLAADRHFSPQFPVKLMHKDLSLLLADAGRLGMPMGSIAAATQLFAAARTQHDADDYACVVGMLEDFAGNRPKD</sequence>
<evidence type="ECO:0000313" key="7">
    <source>
        <dbReference type="EMBL" id="NVN30615.1"/>
    </source>
</evidence>
<dbReference type="Proteomes" id="UP000565205">
    <property type="component" value="Unassembled WGS sequence"/>
</dbReference>
<proteinExistence type="predicted"/>
<evidence type="ECO:0000313" key="6">
    <source>
        <dbReference type="EMBL" id="MBB3173339.1"/>
    </source>
</evidence>
<dbReference type="InterPro" id="IPR036291">
    <property type="entry name" value="NAD(P)-bd_dom_sf"/>
</dbReference>
<dbReference type="InterPro" id="IPR006115">
    <property type="entry name" value="6PGDH_NADP-bd"/>
</dbReference>
<dbReference type="Gene3D" id="3.40.50.720">
    <property type="entry name" value="NAD(P)-binding Rossmann-like Domain"/>
    <property type="match status" value="1"/>
</dbReference>
<dbReference type="PIRSF" id="PIRSF000103">
    <property type="entry name" value="HIBADH"/>
    <property type="match status" value="1"/>
</dbReference>
<protein>
    <submittedName>
        <fullName evidence="6">3-hydroxyisobutyrate dehydrogenase-like beta-hydroxyacid dehydrogenase</fullName>
    </submittedName>
    <submittedName>
        <fullName evidence="7">NAD(P)-dependent oxidoreductase</fullName>
    </submittedName>
</protein>
<gene>
    <name evidence="6" type="ORF">FHR90_001162</name>
    <name evidence="7" type="ORF">HUK83_09770</name>
</gene>
<evidence type="ECO:0000313" key="9">
    <source>
        <dbReference type="Proteomes" id="UP000565205"/>
    </source>
</evidence>
<feature type="active site" evidence="3">
    <location>
        <position position="175"/>
    </location>
</feature>
<dbReference type="GO" id="GO:0016616">
    <property type="term" value="F:oxidoreductase activity, acting on the CH-OH group of donors, NAD or NADP as acceptor"/>
    <property type="evidence" value="ECO:0007669"/>
    <property type="project" value="TreeGrafter"/>
</dbReference>
<evidence type="ECO:0000259" key="4">
    <source>
        <dbReference type="Pfam" id="PF03446"/>
    </source>
</evidence>
<dbReference type="InterPro" id="IPR015815">
    <property type="entry name" value="HIBADH-related"/>
</dbReference>
<dbReference type="PANTHER" id="PTHR22981:SF80">
    <property type="entry name" value="BLR4309 PROTEIN"/>
    <property type="match status" value="1"/>
</dbReference>